<feature type="compositionally biased region" description="Gly residues" evidence="1">
    <location>
        <begin position="460"/>
        <end position="484"/>
    </location>
</feature>
<dbReference type="AlphaFoldDB" id="H8GIN8"/>
<feature type="region of interest" description="Disordered" evidence="1">
    <location>
        <begin position="443"/>
        <end position="484"/>
    </location>
</feature>
<proteinExistence type="predicted"/>
<keyword evidence="2" id="KW-0732">Signal</keyword>
<evidence type="ECO:0000313" key="3">
    <source>
        <dbReference type="EMBL" id="EIC29065.1"/>
    </source>
</evidence>
<keyword evidence="4" id="KW-1185">Reference proteome</keyword>
<dbReference type="Proteomes" id="UP000005090">
    <property type="component" value="Chromosome"/>
</dbReference>
<evidence type="ECO:0000256" key="1">
    <source>
        <dbReference type="SAM" id="MobiDB-lite"/>
    </source>
</evidence>
<evidence type="ECO:0008006" key="5">
    <source>
        <dbReference type="Google" id="ProtNLM"/>
    </source>
</evidence>
<accession>H8GIN8</accession>
<protein>
    <recommendedName>
        <fullName evidence="5">DUF3300 domain-containing protein</fullName>
    </recommendedName>
</protein>
<dbReference type="HOGENOM" id="CLU_563610_0_0_6"/>
<name>H8GIN8_METAL</name>
<organism evidence="3 4">
    <name type="scientific">Methylomicrobium album BG8</name>
    <dbReference type="NCBI Taxonomy" id="686340"/>
    <lineage>
        <taxon>Bacteria</taxon>
        <taxon>Pseudomonadati</taxon>
        <taxon>Pseudomonadota</taxon>
        <taxon>Gammaproteobacteria</taxon>
        <taxon>Methylococcales</taxon>
        <taxon>Methylococcaceae</taxon>
        <taxon>Methylomicrobium</taxon>
    </lineage>
</organism>
<evidence type="ECO:0000313" key="4">
    <source>
        <dbReference type="Proteomes" id="UP000005090"/>
    </source>
</evidence>
<feature type="chain" id="PRO_5003611660" description="DUF3300 domain-containing protein" evidence="2">
    <location>
        <begin position="27"/>
        <end position="484"/>
    </location>
</feature>
<evidence type="ECO:0000256" key="2">
    <source>
        <dbReference type="SAM" id="SignalP"/>
    </source>
</evidence>
<feature type="region of interest" description="Disordered" evidence="1">
    <location>
        <begin position="375"/>
        <end position="422"/>
    </location>
</feature>
<feature type="signal peptide" evidence="2">
    <location>
        <begin position="1"/>
        <end position="26"/>
    </location>
</feature>
<dbReference type="RefSeq" id="WP_005370661.1">
    <property type="nucleotide sequence ID" value="NZ_CM001475.1"/>
</dbReference>
<gene>
    <name evidence="3" type="ORF">Metal_1264</name>
</gene>
<reference evidence="3 4" key="1">
    <citation type="journal article" date="2013" name="Genome Announc.">
        <title>Genome Sequence of the Obligate Gammaproteobacterial Methanotroph Methylomicrobium album Strain BG8.</title>
        <authorList>
            <person name="Kits K.D."/>
            <person name="Kalyuzhnaya M.G."/>
            <person name="Klotz M.G."/>
            <person name="Jetten M.S."/>
            <person name="Op den Camp H.J."/>
            <person name="Vuilleumier S."/>
            <person name="Bringel F."/>
            <person name="Dispirito A.A."/>
            <person name="Murrell J.C."/>
            <person name="Bruce D."/>
            <person name="Cheng J.F."/>
            <person name="Copeland A."/>
            <person name="Goodwin L."/>
            <person name="Hauser L."/>
            <person name="Lajus A."/>
            <person name="Land M.L."/>
            <person name="Lapidus A."/>
            <person name="Lucas S."/>
            <person name="Medigue C."/>
            <person name="Pitluck S."/>
            <person name="Woyke T."/>
            <person name="Zeytun A."/>
            <person name="Stein L.Y."/>
        </authorList>
    </citation>
    <scope>NUCLEOTIDE SEQUENCE [LARGE SCALE GENOMIC DNA]</scope>
    <source>
        <strain evidence="3 4">BG8</strain>
    </source>
</reference>
<dbReference type="eggNOG" id="ENOG5031M30">
    <property type="taxonomic scope" value="Bacteria"/>
</dbReference>
<sequence>MSAPVFTRHIRHAVFLAAAGCLLAAAAYGEETVNPPRPAVASPPAAATTGLPPMEQALVPEGVFAVRLAEALKLGRAPDEAQAESLLDGFGIGPANGWITDYPVTPAVLGDIEKSLADAAGQGKLGFGKHQALALLAEVEKALGLDVTPDLKTPAGPVRKPENKPLYRYTDVQGEIHYTDDYNAIPEAYRNSVKTLNPPAPPGVSDLDGGLTGEAPLPEYAPNPNSGAVEDYFDVYGPPVVTYYSPPAPYDYLYTWTPYPFWSTGFYFPGFFVLNDFHRAVFLDRHRYFVSRHTGGNRYRYPGAERSLKTPPGGFRQPRYGFYTPSARAGARAIVSRVGSRRGWNRSASREGFSGSRSQRPQIIRWNSALRAARRNGGSAVTPSYRSRDIANRRTNPQQEARRLAGGNGRERRSFGQGIQVPQNIRAAPLHRRERIFLPPRTAERSMSPAAPRRGAFEGFQGGARFGTRGSGSFGGGARSGARR</sequence>
<feature type="region of interest" description="Disordered" evidence="1">
    <location>
        <begin position="199"/>
        <end position="223"/>
    </location>
</feature>
<dbReference type="EMBL" id="CM001475">
    <property type="protein sequence ID" value="EIC29065.1"/>
    <property type="molecule type" value="Genomic_DNA"/>
</dbReference>